<reference evidence="1 2" key="1">
    <citation type="submission" date="2018-06" db="EMBL/GenBank/DDBJ databases">
        <title>Pedobacter endophyticus sp. nov., an endophytic bacterium isolated from a leaf of Triticum aestivum.</title>
        <authorList>
            <person name="Zhang L."/>
        </authorList>
    </citation>
    <scope>NUCLEOTIDE SEQUENCE [LARGE SCALE GENOMIC DNA]</scope>
    <source>
        <strain evidence="1 2">CM134L-2</strain>
    </source>
</reference>
<dbReference type="EMBL" id="SAYW01000007">
    <property type="protein sequence ID" value="RWU04481.1"/>
    <property type="molecule type" value="Genomic_DNA"/>
</dbReference>
<comment type="caution">
    <text evidence="1">The sequence shown here is derived from an EMBL/GenBank/DDBJ whole genome shotgun (WGS) entry which is preliminary data.</text>
</comment>
<keyword evidence="1" id="KW-0482">Metalloprotease</keyword>
<proteinExistence type="predicted"/>
<dbReference type="GO" id="GO:0006508">
    <property type="term" value="P:proteolysis"/>
    <property type="evidence" value="ECO:0007669"/>
    <property type="project" value="UniProtKB-KW"/>
</dbReference>
<protein>
    <submittedName>
        <fullName evidence="1">Metalloprotease</fullName>
    </submittedName>
</protein>
<keyword evidence="2" id="KW-1185">Reference proteome</keyword>
<sequence length="222" mass="25036">MLLLGCKKEKNVVQETGGYCFASNFGGLGQLFKSSGNQQLDYWHYGEYNNLVQRFGVIPDIYFYDDGNSPNAYFTPQISNNQYPDGQVAIGLNWIKKEFANSPTNSGVSIAIIMAHEFAHCVDAKYKVYNTHSYRNELFADFLAGCYLHLKSMIIGEQYVNEVANSFYAIGDYAFNDPRHHGTPAQRVSCLMEGYKFSKSKVGVGYQLPEAISNARNYVARF</sequence>
<gene>
    <name evidence="1" type="ORF">DPV69_18315</name>
</gene>
<dbReference type="AlphaFoldDB" id="A0A443YL41"/>
<name>A0A443YL41_9SPHI</name>
<evidence type="ECO:0000313" key="2">
    <source>
        <dbReference type="Proteomes" id="UP000284120"/>
    </source>
</evidence>
<organism evidence="1 2">
    <name type="scientific">Pedobacter chitinilyticus</name>
    <dbReference type="NCBI Taxonomy" id="2233776"/>
    <lineage>
        <taxon>Bacteria</taxon>
        <taxon>Pseudomonadati</taxon>
        <taxon>Bacteroidota</taxon>
        <taxon>Sphingobacteriia</taxon>
        <taxon>Sphingobacteriales</taxon>
        <taxon>Sphingobacteriaceae</taxon>
        <taxon>Pedobacter</taxon>
    </lineage>
</organism>
<evidence type="ECO:0000313" key="1">
    <source>
        <dbReference type="EMBL" id="RWU04481.1"/>
    </source>
</evidence>
<keyword evidence="1" id="KW-0378">Hydrolase</keyword>
<dbReference type="Proteomes" id="UP000284120">
    <property type="component" value="Unassembled WGS sequence"/>
</dbReference>
<dbReference type="OrthoDB" id="9152336at2"/>
<dbReference type="GO" id="GO:0008237">
    <property type="term" value="F:metallopeptidase activity"/>
    <property type="evidence" value="ECO:0007669"/>
    <property type="project" value="UniProtKB-KW"/>
</dbReference>
<accession>A0A443YL41</accession>
<keyword evidence="1" id="KW-0645">Protease</keyword>